<sequence length="106" mass="11911">MAANAYEKVAKIMGKVEQKIEKASVDWSSIIQQEIAKYMQNQNLAVNEASYVNFTGFTEWFTELKQKKGKGKGNMAANAYEKVAEIEGKAEQKIEKASVDWSSIIQ</sequence>
<organism evidence="1 2">
    <name type="scientific">Hevea brasiliensis</name>
    <name type="common">Para rubber tree</name>
    <name type="synonym">Siphonia brasiliensis</name>
    <dbReference type="NCBI Taxonomy" id="3981"/>
    <lineage>
        <taxon>Eukaryota</taxon>
        <taxon>Viridiplantae</taxon>
        <taxon>Streptophyta</taxon>
        <taxon>Embryophyta</taxon>
        <taxon>Tracheophyta</taxon>
        <taxon>Spermatophyta</taxon>
        <taxon>Magnoliopsida</taxon>
        <taxon>eudicotyledons</taxon>
        <taxon>Gunneridae</taxon>
        <taxon>Pentapetalae</taxon>
        <taxon>rosids</taxon>
        <taxon>fabids</taxon>
        <taxon>Malpighiales</taxon>
        <taxon>Euphorbiaceae</taxon>
        <taxon>Crotonoideae</taxon>
        <taxon>Micrandreae</taxon>
        <taxon>Hevea</taxon>
    </lineage>
</organism>
<reference evidence="1 2" key="1">
    <citation type="journal article" date="2020" name="Mol. Plant">
        <title>The Chromosome-Based Rubber Tree Genome Provides New Insights into Spurge Genome Evolution and Rubber Biosynthesis.</title>
        <authorList>
            <person name="Liu J."/>
            <person name="Shi C."/>
            <person name="Shi C.C."/>
            <person name="Li W."/>
            <person name="Zhang Q.J."/>
            <person name="Zhang Y."/>
            <person name="Li K."/>
            <person name="Lu H.F."/>
            <person name="Shi C."/>
            <person name="Zhu S.T."/>
            <person name="Xiao Z.Y."/>
            <person name="Nan H."/>
            <person name="Yue Y."/>
            <person name="Zhu X.G."/>
            <person name="Wu Y."/>
            <person name="Hong X.N."/>
            <person name="Fan G.Y."/>
            <person name="Tong Y."/>
            <person name="Zhang D."/>
            <person name="Mao C.L."/>
            <person name="Liu Y.L."/>
            <person name="Hao S.J."/>
            <person name="Liu W.Q."/>
            <person name="Lv M.Q."/>
            <person name="Zhang H.B."/>
            <person name="Liu Y."/>
            <person name="Hu-Tang G.R."/>
            <person name="Wang J.P."/>
            <person name="Wang J.H."/>
            <person name="Sun Y.H."/>
            <person name="Ni S.B."/>
            <person name="Chen W.B."/>
            <person name="Zhang X.C."/>
            <person name="Jiao Y.N."/>
            <person name="Eichler E.E."/>
            <person name="Li G.H."/>
            <person name="Liu X."/>
            <person name="Gao L.Z."/>
        </authorList>
    </citation>
    <scope>NUCLEOTIDE SEQUENCE [LARGE SCALE GENOMIC DNA]</scope>
    <source>
        <strain evidence="2">cv. GT1</strain>
        <tissue evidence="1">Leaf</tissue>
    </source>
</reference>
<protein>
    <submittedName>
        <fullName evidence="1">Uncharacterized protein</fullName>
    </submittedName>
</protein>
<gene>
    <name evidence="1" type="ORF">GH714_019845</name>
</gene>
<dbReference type="AlphaFoldDB" id="A0A6A6LLC0"/>
<proteinExistence type="predicted"/>
<evidence type="ECO:0000313" key="1">
    <source>
        <dbReference type="EMBL" id="KAF2301068.1"/>
    </source>
</evidence>
<dbReference type="Proteomes" id="UP000467840">
    <property type="component" value="Chromosome 4"/>
</dbReference>
<comment type="caution">
    <text evidence="1">The sequence shown here is derived from an EMBL/GenBank/DDBJ whole genome shotgun (WGS) entry which is preliminary data.</text>
</comment>
<evidence type="ECO:0000313" key="2">
    <source>
        <dbReference type="Proteomes" id="UP000467840"/>
    </source>
</evidence>
<name>A0A6A6LLC0_HEVBR</name>
<dbReference type="EMBL" id="JAAGAX010000010">
    <property type="protein sequence ID" value="KAF2301068.1"/>
    <property type="molecule type" value="Genomic_DNA"/>
</dbReference>
<keyword evidence="2" id="KW-1185">Reference proteome</keyword>
<accession>A0A6A6LLC0</accession>